<dbReference type="EMBL" id="LZPO01037920">
    <property type="protein sequence ID" value="OBS75377.1"/>
    <property type="molecule type" value="Genomic_DNA"/>
</dbReference>
<evidence type="ECO:0000259" key="1">
    <source>
        <dbReference type="Pfam" id="PF13843"/>
    </source>
</evidence>
<sequence length="101" mass="11572">MQGVPRGSRKGDILLLTWKDKRVVRMVPMTHDTSVLTTGKKKKENGEDTVKATCIKDYSAPVKDVDCGDQFLSCCSIRRKTMKWTKKNSAVPYKLWTFQFL</sequence>
<organism evidence="2 3">
    <name type="scientific">Neotoma lepida</name>
    <name type="common">Desert woodrat</name>
    <dbReference type="NCBI Taxonomy" id="56216"/>
    <lineage>
        <taxon>Eukaryota</taxon>
        <taxon>Metazoa</taxon>
        <taxon>Chordata</taxon>
        <taxon>Craniata</taxon>
        <taxon>Vertebrata</taxon>
        <taxon>Euteleostomi</taxon>
        <taxon>Mammalia</taxon>
        <taxon>Eutheria</taxon>
        <taxon>Euarchontoglires</taxon>
        <taxon>Glires</taxon>
        <taxon>Rodentia</taxon>
        <taxon>Myomorpha</taxon>
        <taxon>Muroidea</taxon>
        <taxon>Cricetidae</taxon>
        <taxon>Neotominae</taxon>
        <taxon>Neotoma</taxon>
    </lineage>
</organism>
<name>A0A1A6HCM0_NEOLE</name>
<dbReference type="OrthoDB" id="5985989at2759"/>
<gene>
    <name evidence="2" type="ORF">A6R68_14084</name>
</gene>
<dbReference type="Proteomes" id="UP000092124">
    <property type="component" value="Unassembled WGS sequence"/>
</dbReference>
<feature type="domain" description="PiggyBac transposable element-derived protein" evidence="1">
    <location>
        <begin position="9"/>
        <end position="87"/>
    </location>
</feature>
<evidence type="ECO:0000313" key="2">
    <source>
        <dbReference type="EMBL" id="OBS75377.1"/>
    </source>
</evidence>
<accession>A0A1A6HCM0</accession>
<proteinExistence type="predicted"/>
<dbReference type="Pfam" id="PF13843">
    <property type="entry name" value="DDE_Tnp_1_7"/>
    <property type="match status" value="1"/>
</dbReference>
<dbReference type="AlphaFoldDB" id="A0A1A6HCM0"/>
<protein>
    <recommendedName>
        <fullName evidence="1">PiggyBac transposable element-derived protein domain-containing protein</fullName>
    </recommendedName>
</protein>
<reference evidence="2 3" key="1">
    <citation type="submission" date="2016-06" db="EMBL/GenBank/DDBJ databases">
        <title>The Draft Genome Sequence and Annotation of the Desert Woodrat Neotoma lepida.</title>
        <authorList>
            <person name="Campbell M."/>
            <person name="Oakeson K.F."/>
            <person name="Yandell M."/>
            <person name="Halpert J.R."/>
            <person name="Dearing D."/>
        </authorList>
    </citation>
    <scope>NUCLEOTIDE SEQUENCE [LARGE SCALE GENOMIC DNA]</scope>
    <source>
        <strain evidence="2">417</strain>
        <tissue evidence="2">Liver</tissue>
    </source>
</reference>
<comment type="caution">
    <text evidence="2">The sequence shown here is derived from an EMBL/GenBank/DDBJ whole genome shotgun (WGS) entry which is preliminary data.</text>
</comment>
<dbReference type="InterPro" id="IPR029526">
    <property type="entry name" value="PGBD"/>
</dbReference>
<evidence type="ECO:0000313" key="3">
    <source>
        <dbReference type="Proteomes" id="UP000092124"/>
    </source>
</evidence>
<keyword evidence="3" id="KW-1185">Reference proteome</keyword>